<proteinExistence type="predicted"/>
<dbReference type="RefSeq" id="WP_093307623.1">
    <property type="nucleotide sequence ID" value="NZ_RXOE01000012.1"/>
</dbReference>
<accession>A0A431TCV7</accession>
<organism evidence="2 3">
    <name type="scientific">Variovorax gossypii</name>
    <dbReference type="NCBI Taxonomy" id="1679495"/>
    <lineage>
        <taxon>Bacteria</taxon>
        <taxon>Pseudomonadati</taxon>
        <taxon>Pseudomonadota</taxon>
        <taxon>Betaproteobacteria</taxon>
        <taxon>Burkholderiales</taxon>
        <taxon>Comamonadaceae</taxon>
        <taxon>Variovorax</taxon>
    </lineage>
</organism>
<reference evidence="2 3" key="1">
    <citation type="submission" date="2018-12" db="EMBL/GenBank/DDBJ databases">
        <title>The genome of Variovorax gossypii DSM 100435.</title>
        <authorList>
            <person name="Gao J."/>
            <person name="Sun J."/>
        </authorList>
    </citation>
    <scope>NUCLEOTIDE SEQUENCE [LARGE SCALE GENOMIC DNA]</scope>
    <source>
        <strain evidence="2 3">DSM 100435</strain>
    </source>
</reference>
<protein>
    <recommendedName>
        <fullName evidence="4">Cell envelope biogenesis protein TolA</fullName>
    </recommendedName>
</protein>
<dbReference type="Proteomes" id="UP000267418">
    <property type="component" value="Unassembled WGS sequence"/>
</dbReference>
<feature type="chain" id="PRO_5019363082" description="Cell envelope biogenesis protein TolA" evidence="1">
    <location>
        <begin position="22"/>
        <end position="142"/>
    </location>
</feature>
<gene>
    <name evidence="2" type="ORF">EJP69_28870</name>
</gene>
<keyword evidence="1" id="KW-0732">Signal</keyword>
<dbReference type="AlphaFoldDB" id="A0A431TCV7"/>
<dbReference type="EMBL" id="RXOE01000012">
    <property type="protein sequence ID" value="RTQ30692.1"/>
    <property type="molecule type" value="Genomic_DNA"/>
</dbReference>
<feature type="signal peptide" evidence="1">
    <location>
        <begin position="1"/>
        <end position="21"/>
    </location>
</feature>
<name>A0A431TCV7_9BURK</name>
<sequence>MQKLIWTCAVASSLTMLSAHAQMAPPAATVDPAVAELKAGRDKIAADYKADRAACDAMKDNAKDVCVEEAKGKEKIAKAELDQKLKPSDGNARKVAEAKVDVAYSIAKEKCDDQKGDAKSACMKQAKADEEKGKAEVKAMKK</sequence>
<evidence type="ECO:0000313" key="2">
    <source>
        <dbReference type="EMBL" id="RTQ30692.1"/>
    </source>
</evidence>
<evidence type="ECO:0000256" key="1">
    <source>
        <dbReference type="SAM" id="SignalP"/>
    </source>
</evidence>
<evidence type="ECO:0008006" key="4">
    <source>
        <dbReference type="Google" id="ProtNLM"/>
    </source>
</evidence>
<comment type="caution">
    <text evidence="2">The sequence shown here is derived from an EMBL/GenBank/DDBJ whole genome shotgun (WGS) entry which is preliminary data.</text>
</comment>
<evidence type="ECO:0000313" key="3">
    <source>
        <dbReference type="Proteomes" id="UP000267418"/>
    </source>
</evidence>
<dbReference type="OrthoDB" id="5769605at2"/>
<keyword evidence="3" id="KW-1185">Reference proteome</keyword>